<evidence type="ECO:0000256" key="7">
    <source>
        <dbReference type="ARBA" id="ARBA00022989"/>
    </source>
</evidence>
<feature type="domain" description="General secretion pathway GspH" evidence="11">
    <location>
        <begin position="47"/>
        <end position="153"/>
    </location>
</feature>
<evidence type="ECO:0000256" key="1">
    <source>
        <dbReference type="ARBA" id="ARBA00004377"/>
    </source>
</evidence>
<keyword evidence="4" id="KW-0488">Methylation</keyword>
<evidence type="ECO:0000256" key="4">
    <source>
        <dbReference type="ARBA" id="ARBA00022481"/>
    </source>
</evidence>
<keyword evidence="6" id="KW-0812">Transmembrane</keyword>
<proteinExistence type="inferred from homology"/>
<dbReference type="Pfam" id="PF12019">
    <property type="entry name" value="GspH"/>
    <property type="match status" value="1"/>
</dbReference>
<dbReference type="SUPFAM" id="SSF54523">
    <property type="entry name" value="Pili subunits"/>
    <property type="match status" value="1"/>
</dbReference>
<dbReference type="InterPro" id="IPR022346">
    <property type="entry name" value="T2SS_GspH"/>
</dbReference>
<evidence type="ECO:0000256" key="9">
    <source>
        <dbReference type="ARBA" id="ARBA00025772"/>
    </source>
</evidence>
<evidence type="ECO:0000256" key="8">
    <source>
        <dbReference type="ARBA" id="ARBA00023136"/>
    </source>
</evidence>
<sequence>MLARKTAFTLVELLVTLLVLCVALVLAVPFLNNILMNNRQTAYTDMFVNALNYARNSALSGSMNIMVCPFVAAQSTTCGGNWSAGWIVVTQPTVGTITLLQSQQLSPSDPVLSGNVASVVFDPHGVTTSPSNFKFCDRRGGAFARSIEVLATGYVQSSTTPGQAVWDNSTLTCP</sequence>
<gene>
    <name evidence="12" type="ORF">Ltuc_2143</name>
</gene>
<dbReference type="InterPro" id="IPR045584">
    <property type="entry name" value="Pilin-like"/>
</dbReference>
<evidence type="ECO:0000256" key="3">
    <source>
        <dbReference type="ARBA" id="ARBA00022475"/>
    </source>
</evidence>
<dbReference type="PATRIC" id="fig|40335.7.peg.2282"/>
<dbReference type="GO" id="GO:0015628">
    <property type="term" value="P:protein secretion by the type II secretion system"/>
    <property type="evidence" value="ECO:0007669"/>
    <property type="project" value="InterPro"/>
</dbReference>
<dbReference type="GO" id="GO:0015627">
    <property type="term" value="C:type II protein secretion system complex"/>
    <property type="evidence" value="ECO:0007669"/>
    <property type="project" value="InterPro"/>
</dbReference>
<dbReference type="RefSeq" id="WP_058521262.1">
    <property type="nucleotide sequence ID" value="NZ_CAAAIP010000006.1"/>
</dbReference>
<dbReference type="STRING" id="40335.Ltuc_2143"/>
<dbReference type="AlphaFoldDB" id="A0A0W0ZYW8"/>
<dbReference type="OrthoDB" id="2313614at2"/>
<comment type="similarity">
    <text evidence="9">Belongs to the GSP H family.</text>
</comment>
<accession>A0A0W0ZYW8</accession>
<dbReference type="Gene3D" id="3.55.40.10">
    <property type="entry name" value="minor pseudopilin epsh domain"/>
    <property type="match status" value="1"/>
</dbReference>
<evidence type="ECO:0000256" key="6">
    <source>
        <dbReference type="ARBA" id="ARBA00022692"/>
    </source>
</evidence>
<evidence type="ECO:0000259" key="11">
    <source>
        <dbReference type="Pfam" id="PF12019"/>
    </source>
</evidence>
<keyword evidence="7" id="KW-1133">Transmembrane helix</keyword>
<keyword evidence="5" id="KW-0997">Cell inner membrane</keyword>
<comment type="caution">
    <text evidence="12">The sequence shown here is derived from an EMBL/GenBank/DDBJ whole genome shotgun (WGS) entry which is preliminary data.</text>
</comment>
<evidence type="ECO:0000313" key="12">
    <source>
        <dbReference type="EMBL" id="KTD74296.1"/>
    </source>
</evidence>
<protein>
    <recommendedName>
        <fullName evidence="2">Type II secretion system protein H</fullName>
    </recommendedName>
    <alternativeName>
        <fullName evidence="10">General secretion pathway protein H</fullName>
    </alternativeName>
</protein>
<keyword evidence="13" id="KW-1185">Reference proteome</keyword>
<evidence type="ECO:0000256" key="10">
    <source>
        <dbReference type="ARBA" id="ARBA00030775"/>
    </source>
</evidence>
<organism evidence="12 13">
    <name type="scientific">Legionella tucsonensis</name>
    <dbReference type="NCBI Taxonomy" id="40335"/>
    <lineage>
        <taxon>Bacteria</taxon>
        <taxon>Pseudomonadati</taxon>
        <taxon>Pseudomonadota</taxon>
        <taxon>Gammaproteobacteria</taxon>
        <taxon>Legionellales</taxon>
        <taxon>Legionellaceae</taxon>
        <taxon>Legionella</taxon>
    </lineage>
</organism>
<keyword evidence="8" id="KW-0472">Membrane</keyword>
<evidence type="ECO:0000313" key="13">
    <source>
        <dbReference type="Proteomes" id="UP000054693"/>
    </source>
</evidence>
<dbReference type="GO" id="GO:0005886">
    <property type="term" value="C:plasma membrane"/>
    <property type="evidence" value="ECO:0007669"/>
    <property type="project" value="UniProtKB-SubCell"/>
</dbReference>
<dbReference type="InterPro" id="IPR012902">
    <property type="entry name" value="N_methyl_site"/>
</dbReference>
<dbReference type="NCBIfam" id="TIGR02532">
    <property type="entry name" value="IV_pilin_GFxxxE"/>
    <property type="match status" value="1"/>
</dbReference>
<dbReference type="EMBL" id="LNZA01000001">
    <property type="protein sequence ID" value="KTD74296.1"/>
    <property type="molecule type" value="Genomic_DNA"/>
</dbReference>
<keyword evidence="3" id="KW-1003">Cell membrane</keyword>
<reference evidence="12 13" key="1">
    <citation type="submission" date="2015-11" db="EMBL/GenBank/DDBJ databases">
        <title>Genomic analysis of 38 Legionella species identifies large and diverse effector repertoires.</title>
        <authorList>
            <person name="Burstein D."/>
            <person name="Amaro F."/>
            <person name="Zusman T."/>
            <person name="Lifshitz Z."/>
            <person name="Cohen O."/>
            <person name="Gilbert J.A."/>
            <person name="Pupko T."/>
            <person name="Shuman H.A."/>
            <person name="Segal G."/>
        </authorList>
    </citation>
    <scope>NUCLEOTIDE SEQUENCE [LARGE SCALE GENOMIC DNA]</scope>
    <source>
        <strain evidence="12 13">ATCC 49180</strain>
    </source>
</reference>
<comment type="subcellular location">
    <subcellularLocation>
        <location evidence="1">Cell inner membrane</location>
        <topology evidence="1">Single-pass membrane protein</topology>
    </subcellularLocation>
</comment>
<evidence type="ECO:0000256" key="2">
    <source>
        <dbReference type="ARBA" id="ARBA00021549"/>
    </source>
</evidence>
<dbReference type="Proteomes" id="UP000054693">
    <property type="component" value="Unassembled WGS sequence"/>
</dbReference>
<evidence type="ECO:0000256" key="5">
    <source>
        <dbReference type="ARBA" id="ARBA00022519"/>
    </source>
</evidence>
<name>A0A0W0ZYW8_9GAMM</name>